<feature type="domain" description="Phospholipase D-like" evidence="8">
    <location>
        <begin position="258"/>
        <end position="374"/>
    </location>
</feature>
<dbReference type="AlphaFoldDB" id="A0A919M5F8"/>
<feature type="domain" description="Phospholipase D-like" evidence="8">
    <location>
        <begin position="56"/>
        <end position="181"/>
    </location>
</feature>
<comment type="similarity">
    <text evidence="2">Belongs to the phospholipase D family.</text>
</comment>
<keyword evidence="4" id="KW-0378">Hydrolase</keyword>
<evidence type="ECO:0000256" key="3">
    <source>
        <dbReference type="ARBA" id="ARBA00012027"/>
    </source>
</evidence>
<organism evidence="9 10">
    <name type="scientific">Actinoplanes cyaneus</name>
    <dbReference type="NCBI Taxonomy" id="52696"/>
    <lineage>
        <taxon>Bacteria</taxon>
        <taxon>Bacillati</taxon>
        <taxon>Actinomycetota</taxon>
        <taxon>Actinomycetes</taxon>
        <taxon>Micromonosporales</taxon>
        <taxon>Micromonosporaceae</taxon>
        <taxon>Actinoplanes</taxon>
    </lineage>
</organism>
<gene>
    <name evidence="9" type="ORF">Acy02nite_30640</name>
</gene>
<keyword evidence="6" id="KW-0443">Lipid metabolism</keyword>
<evidence type="ECO:0000256" key="2">
    <source>
        <dbReference type="ARBA" id="ARBA00008664"/>
    </source>
</evidence>
<feature type="chain" id="PRO_5036949970" description="phospholipase D" evidence="7">
    <location>
        <begin position="31"/>
        <end position="396"/>
    </location>
</feature>
<evidence type="ECO:0000313" key="9">
    <source>
        <dbReference type="EMBL" id="GID65183.1"/>
    </source>
</evidence>
<dbReference type="Proteomes" id="UP000619479">
    <property type="component" value="Unassembled WGS sequence"/>
</dbReference>
<dbReference type="SUPFAM" id="SSF56024">
    <property type="entry name" value="Phospholipase D/nuclease"/>
    <property type="match status" value="2"/>
</dbReference>
<dbReference type="InterPro" id="IPR025202">
    <property type="entry name" value="PLD-like_dom"/>
</dbReference>
<dbReference type="Gene3D" id="3.30.870.10">
    <property type="entry name" value="Endonuclease Chain A"/>
    <property type="match status" value="2"/>
</dbReference>
<evidence type="ECO:0000256" key="1">
    <source>
        <dbReference type="ARBA" id="ARBA00000798"/>
    </source>
</evidence>
<comment type="catalytic activity">
    <reaction evidence="1">
        <text>a 1,2-diacyl-sn-glycero-3-phosphocholine + H2O = a 1,2-diacyl-sn-glycero-3-phosphate + choline + H(+)</text>
        <dbReference type="Rhea" id="RHEA:14445"/>
        <dbReference type="ChEBI" id="CHEBI:15354"/>
        <dbReference type="ChEBI" id="CHEBI:15377"/>
        <dbReference type="ChEBI" id="CHEBI:15378"/>
        <dbReference type="ChEBI" id="CHEBI:57643"/>
        <dbReference type="ChEBI" id="CHEBI:58608"/>
        <dbReference type="EC" id="3.1.4.4"/>
    </reaction>
</comment>
<dbReference type="GO" id="GO:0004630">
    <property type="term" value="F:phospholipase D activity"/>
    <property type="evidence" value="ECO:0007669"/>
    <property type="project" value="UniProtKB-EC"/>
</dbReference>
<comment type="caution">
    <text evidence="9">The sequence shown here is derived from an EMBL/GenBank/DDBJ whole genome shotgun (WGS) entry which is preliminary data.</text>
</comment>
<evidence type="ECO:0000256" key="6">
    <source>
        <dbReference type="ARBA" id="ARBA00023098"/>
    </source>
</evidence>
<dbReference type="PANTHER" id="PTHR43856:SF1">
    <property type="entry name" value="MITOCHONDRIAL CARDIOLIPIN HYDROLASE"/>
    <property type="match status" value="1"/>
</dbReference>
<feature type="signal peptide" evidence="7">
    <location>
        <begin position="1"/>
        <end position="30"/>
    </location>
</feature>
<evidence type="ECO:0000313" key="10">
    <source>
        <dbReference type="Proteomes" id="UP000619479"/>
    </source>
</evidence>
<keyword evidence="7" id="KW-0732">Signal</keyword>
<dbReference type="PANTHER" id="PTHR43856">
    <property type="entry name" value="CARDIOLIPIN HYDROLASE"/>
    <property type="match status" value="1"/>
</dbReference>
<accession>A0A919M5F8</accession>
<evidence type="ECO:0000259" key="8">
    <source>
        <dbReference type="Pfam" id="PF13091"/>
    </source>
</evidence>
<name>A0A919M5F8_9ACTN</name>
<dbReference type="EMBL" id="BOMH01000021">
    <property type="protein sequence ID" value="GID65183.1"/>
    <property type="molecule type" value="Genomic_DNA"/>
</dbReference>
<evidence type="ECO:0000256" key="7">
    <source>
        <dbReference type="SAM" id="SignalP"/>
    </source>
</evidence>
<dbReference type="GO" id="GO:0016891">
    <property type="term" value="F:RNA endonuclease activity producing 5'-phosphomonoesters, hydrolytic mechanism"/>
    <property type="evidence" value="ECO:0007669"/>
    <property type="project" value="TreeGrafter"/>
</dbReference>
<dbReference type="RefSeq" id="WP_203741079.1">
    <property type="nucleotide sequence ID" value="NZ_BAAAUC010000062.1"/>
</dbReference>
<dbReference type="InterPro" id="IPR051406">
    <property type="entry name" value="PLD_domain"/>
</dbReference>
<evidence type="ECO:0000256" key="4">
    <source>
        <dbReference type="ARBA" id="ARBA00022801"/>
    </source>
</evidence>
<dbReference type="GO" id="GO:0016042">
    <property type="term" value="P:lipid catabolic process"/>
    <property type="evidence" value="ECO:0007669"/>
    <property type="project" value="UniProtKB-KW"/>
</dbReference>
<evidence type="ECO:0000256" key="5">
    <source>
        <dbReference type="ARBA" id="ARBA00022963"/>
    </source>
</evidence>
<dbReference type="EC" id="3.1.4.4" evidence="3"/>
<keyword evidence="10" id="KW-1185">Reference proteome</keyword>
<keyword evidence="5" id="KW-0442">Lipid degradation</keyword>
<proteinExistence type="inferred from homology"/>
<reference evidence="9" key="1">
    <citation type="submission" date="2021-01" db="EMBL/GenBank/DDBJ databases">
        <title>Whole genome shotgun sequence of Actinoplanes cyaneus NBRC 14990.</title>
        <authorList>
            <person name="Komaki H."/>
            <person name="Tamura T."/>
        </authorList>
    </citation>
    <scope>NUCLEOTIDE SEQUENCE</scope>
    <source>
        <strain evidence="9">NBRC 14990</strain>
    </source>
</reference>
<sequence length="396" mass="42533">MPFTRLLAAALVTIAAATSAAVLSPSPAMAAVADGAIFNDPGDASKSYAIRDHIRSLIDGAAVGSEIRMSMYNFSEQAVADNLIAAKGRGVNVKVVVDSVSAATAPVASLKTALGTTTSAASYIKVCTTGAACIGSQGTPINHNKFFLFSNTSGSANVVVQSSANLTSSNATVFWNNAVTLVGNTGLYNAYVKYHKDLTASVKTNDYYNSTLSGNAKTYFFPRAGTDKTSDTIYNMLNENITCEGNTSVGTSDTHRTIIRVAMWSFTRGAIAQQLRNLADKKCWIAVVYTDADAGVLADLRNHSRIELYQTPDTGDFVHSKYMAIEGTYTDVKDSKWVMTGSHNYTNAALRENDETMLRIHSNAIFDQYRANFRVLRDHANADPQSQPALDYKAGN</sequence>
<dbReference type="Pfam" id="PF13091">
    <property type="entry name" value="PLDc_2"/>
    <property type="match status" value="2"/>
</dbReference>
<protein>
    <recommendedName>
        <fullName evidence="3">phospholipase D</fullName>
        <ecNumber evidence="3">3.1.4.4</ecNumber>
    </recommendedName>
</protein>